<dbReference type="InterPro" id="IPR002048">
    <property type="entry name" value="EF_hand_dom"/>
</dbReference>
<dbReference type="Proteomes" id="UP000314983">
    <property type="component" value="Chromosome 1"/>
</dbReference>
<evidence type="ECO:0000256" key="5">
    <source>
        <dbReference type="ARBA" id="ARBA00022737"/>
    </source>
</evidence>
<dbReference type="PANTHER" id="PTHR46735:SF5">
    <property type="entry name" value="GRANCALCIN"/>
    <property type="match status" value="1"/>
</dbReference>
<evidence type="ECO:0000256" key="3">
    <source>
        <dbReference type="ARBA" id="ARBA00022490"/>
    </source>
</evidence>
<evidence type="ECO:0000256" key="1">
    <source>
        <dbReference type="ARBA" id="ARBA00004308"/>
    </source>
</evidence>
<dbReference type="Gene3D" id="1.10.238.10">
    <property type="entry name" value="EF-hand"/>
    <property type="match status" value="1"/>
</dbReference>
<dbReference type="GO" id="GO:0005737">
    <property type="term" value="C:cytoplasm"/>
    <property type="evidence" value="ECO:0007669"/>
    <property type="project" value="UniProtKB-SubCell"/>
</dbReference>
<evidence type="ECO:0000256" key="7">
    <source>
        <dbReference type="ARBA" id="ARBA00023136"/>
    </source>
</evidence>
<evidence type="ECO:0000259" key="8">
    <source>
        <dbReference type="PROSITE" id="PS50222"/>
    </source>
</evidence>
<evidence type="ECO:0000256" key="6">
    <source>
        <dbReference type="ARBA" id="ARBA00022837"/>
    </source>
</evidence>
<feature type="domain" description="EF-hand" evidence="8">
    <location>
        <begin position="112"/>
        <end position="147"/>
    </location>
</feature>
<dbReference type="OMA" id="NGAYSPF"/>
<name>A0A4W4GYQ7_ELEEL</name>
<gene>
    <name evidence="9" type="primary">GCA</name>
</gene>
<sequence>MSYPGYGGCGGLGLPGRPGLPGLPGLPGRPGLPGLPGMPGVSFQGMAMAGAPVHDPAVAGYGAYPSAFSTPPAYDPMWDYFIAIAGLDGEVDAEELQRCLTQTGICGSYMPFSLDTCKVMIAMLDRDSSGTMGFSEFKELFSALNSWKQNFVMMDQDRSGTLEPREMSQNIASMGYRLSPQALGCIIMRYSRGGRIYFDDYVACCVKLRAMTEHFRKRDIMHQGAANFQYDDFIQCTMSI</sequence>
<dbReference type="PANTHER" id="PTHR46735">
    <property type="entry name" value="CALPAIN, SMALL SUBUNIT 1 A-RELATED"/>
    <property type="match status" value="1"/>
</dbReference>
<dbReference type="InterPro" id="IPR011992">
    <property type="entry name" value="EF-hand-dom_pair"/>
</dbReference>
<evidence type="ECO:0000256" key="2">
    <source>
        <dbReference type="ARBA" id="ARBA00004496"/>
    </source>
</evidence>
<dbReference type="InterPro" id="IPR018247">
    <property type="entry name" value="EF_Hand_1_Ca_BS"/>
</dbReference>
<accession>A0A4W4GYQ7</accession>
<organism evidence="9 10">
    <name type="scientific">Electrophorus electricus</name>
    <name type="common">Electric eel</name>
    <name type="synonym">Gymnotus electricus</name>
    <dbReference type="NCBI Taxonomy" id="8005"/>
    <lineage>
        <taxon>Eukaryota</taxon>
        <taxon>Metazoa</taxon>
        <taxon>Chordata</taxon>
        <taxon>Craniata</taxon>
        <taxon>Vertebrata</taxon>
        <taxon>Euteleostomi</taxon>
        <taxon>Actinopterygii</taxon>
        <taxon>Neopterygii</taxon>
        <taxon>Teleostei</taxon>
        <taxon>Ostariophysi</taxon>
        <taxon>Gymnotiformes</taxon>
        <taxon>Gymnotoidei</taxon>
        <taxon>Gymnotidae</taxon>
        <taxon>Electrophorus</taxon>
    </lineage>
</organism>
<keyword evidence="3" id="KW-0963">Cytoplasm</keyword>
<dbReference type="PROSITE" id="PS50222">
    <property type="entry name" value="EF_HAND_2"/>
    <property type="match status" value="1"/>
</dbReference>
<keyword evidence="4" id="KW-0479">Metal-binding</keyword>
<evidence type="ECO:0000313" key="10">
    <source>
        <dbReference type="Proteomes" id="UP000314983"/>
    </source>
</evidence>
<dbReference type="PROSITE" id="PS00018">
    <property type="entry name" value="EF_HAND_1"/>
    <property type="match status" value="2"/>
</dbReference>
<dbReference type="SUPFAM" id="SSF47473">
    <property type="entry name" value="EF-hand"/>
    <property type="match status" value="1"/>
</dbReference>
<reference evidence="9" key="3">
    <citation type="submission" date="2020-05" db="EMBL/GenBank/DDBJ databases">
        <title>Electrophorus electricus (electric eel) genome, fEleEle1, primary haplotype.</title>
        <authorList>
            <person name="Myers G."/>
            <person name="Meyer A."/>
            <person name="Fedrigo O."/>
            <person name="Formenti G."/>
            <person name="Rhie A."/>
            <person name="Tracey A."/>
            <person name="Sims Y."/>
            <person name="Jarvis E.D."/>
        </authorList>
    </citation>
    <scope>NUCLEOTIDE SEQUENCE [LARGE SCALE GENOMIC DNA]</scope>
</reference>
<keyword evidence="5" id="KW-0677">Repeat</keyword>
<keyword evidence="6" id="KW-0106">Calcium</keyword>
<dbReference type="GO" id="GO:0005509">
    <property type="term" value="F:calcium ion binding"/>
    <property type="evidence" value="ECO:0007669"/>
    <property type="project" value="InterPro"/>
</dbReference>
<reference evidence="9" key="5">
    <citation type="submission" date="2025-09" db="UniProtKB">
        <authorList>
            <consortium name="Ensembl"/>
        </authorList>
    </citation>
    <scope>IDENTIFICATION</scope>
</reference>
<reference evidence="9" key="4">
    <citation type="submission" date="2025-08" db="UniProtKB">
        <authorList>
            <consortium name="Ensembl"/>
        </authorList>
    </citation>
    <scope>IDENTIFICATION</scope>
</reference>
<evidence type="ECO:0000256" key="4">
    <source>
        <dbReference type="ARBA" id="ARBA00022723"/>
    </source>
</evidence>
<proteinExistence type="predicted"/>
<dbReference type="AlphaFoldDB" id="A0A4W4GYQ7"/>
<evidence type="ECO:0000313" key="9">
    <source>
        <dbReference type="Ensembl" id="ENSEEEP00000041481.2"/>
    </source>
</evidence>
<reference evidence="10" key="1">
    <citation type="journal article" date="2014" name="Science">
        <title>Nonhuman genetics. Genomic basis for the convergent evolution of electric organs.</title>
        <authorList>
            <person name="Gallant J.R."/>
            <person name="Traeger L.L."/>
            <person name="Volkening J.D."/>
            <person name="Moffett H."/>
            <person name="Chen P.H."/>
            <person name="Novina C.D."/>
            <person name="Phillips G.N.Jr."/>
            <person name="Anand R."/>
            <person name="Wells G.B."/>
            <person name="Pinch M."/>
            <person name="Guth R."/>
            <person name="Unguez G.A."/>
            <person name="Albert J.S."/>
            <person name="Zakon H.H."/>
            <person name="Samanta M.P."/>
            <person name="Sussman M.R."/>
        </authorList>
    </citation>
    <scope>NUCLEOTIDE SEQUENCE [LARGE SCALE GENOMIC DNA]</scope>
</reference>
<dbReference type="STRING" id="8005.ENSEEEP00000041481"/>
<dbReference type="GeneTree" id="ENSGT00940000153979"/>
<comment type="subcellular location">
    <subcellularLocation>
        <location evidence="2">Cytoplasm</location>
    </subcellularLocation>
    <subcellularLocation>
        <location evidence="1">Endomembrane system</location>
    </subcellularLocation>
</comment>
<dbReference type="Gene3D" id="6.10.140.900">
    <property type="match status" value="1"/>
</dbReference>
<keyword evidence="10" id="KW-1185">Reference proteome</keyword>
<keyword evidence="7" id="KW-0472">Membrane</keyword>
<protein>
    <recommendedName>
        <fullName evidence="8">EF-hand domain-containing protein</fullName>
    </recommendedName>
</protein>
<dbReference type="Ensembl" id="ENSEEET00000041960.2">
    <property type="protein sequence ID" value="ENSEEEP00000041481.2"/>
    <property type="gene ID" value="ENSEEEG00000019619.2"/>
</dbReference>
<reference evidence="10" key="2">
    <citation type="journal article" date="2017" name="Sci. Adv.">
        <title>A tail of two voltages: Proteomic comparison of the three electric organs of the electric eel.</title>
        <authorList>
            <person name="Traeger L.L."/>
            <person name="Sabat G."/>
            <person name="Barrett-Wilt G.A."/>
            <person name="Wells G.B."/>
            <person name="Sussman M.R."/>
        </authorList>
    </citation>
    <scope>NUCLEOTIDE SEQUENCE [LARGE SCALE GENOMIC DNA]</scope>
</reference>
<dbReference type="SMART" id="SM00054">
    <property type="entry name" value="EFh"/>
    <property type="match status" value="2"/>
</dbReference>
<dbReference type="GO" id="GO:0012505">
    <property type="term" value="C:endomembrane system"/>
    <property type="evidence" value="ECO:0007669"/>
    <property type="project" value="UniProtKB-SubCell"/>
</dbReference>